<protein>
    <submittedName>
        <fullName evidence="2">MarR family transcriptional regulator</fullName>
    </submittedName>
</protein>
<accession>A0A9X1SDH4</accession>
<dbReference type="InterPro" id="IPR000835">
    <property type="entry name" value="HTH_MarR-typ"/>
</dbReference>
<proteinExistence type="predicted"/>
<dbReference type="GO" id="GO:0006950">
    <property type="term" value="P:response to stress"/>
    <property type="evidence" value="ECO:0007669"/>
    <property type="project" value="TreeGrafter"/>
</dbReference>
<dbReference type="Gene3D" id="1.10.10.10">
    <property type="entry name" value="Winged helix-like DNA-binding domain superfamily/Winged helix DNA-binding domain"/>
    <property type="match status" value="1"/>
</dbReference>
<dbReference type="InterPro" id="IPR039422">
    <property type="entry name" value="MarR/SlyA-like"/>
</dbReference>
<evidence type="ECO:0000259" key="1">
    <source>
        <dbReference type="PROSITE" id="PS50995"/>
    </source>
</evidence>
<organism evidence="2 3">
    <name type="scientific">Arthrobacter caoxuetaonis</name>
    <dbReference type="NCBI Taxonomy" id="2886935"/>
    <lineage>
        <taxon>Bacteria</taxon>
        <taxon>Bacillati</taxon>
        <taxon>Actinomycetota</taxon>
        <taxon>Actinomycetes</taxon>
        <taxon>Micrococcales</taxon>
        <taxon>Micrococcaceae</taxon>
        <taxon>Arthrobacter</taxon>
    </lineage>
</organism>
<evidence type="ECO:0000313" key="2">
    <source>
        <dbReference type="EMBL" id="MCC3299203.1"/>
    </source>
</evidence>
<feature type="domain" description="HTH marR-type" evidence="1">
    <location>
        <begin position="1"/>
        <end position="150"/>
    </location>
</feature>
<reference evidence="2" key="1">
    <citation type="submission" date="2021-10" db="EMBL/GenBank/DDBJ databases">
        <title>Novel species in genus Arthrobacter.</title>
        <authorList>
            <person name="Liu Y."/>
        </authorList>
    </citation>
    <scope>NUCLEOTIDE SEQUENCE</scope>
    <source>
        <strain evidence="2">Zg-Y453</strain>
    </source>
</reference>
<dbReference type="GO" id="GO:0003700">
    <property type="term" value="F:DNA-binding transcription factor activity"/>
    <property type="evidence" value="ECO:0007669"/>
    <property type="project" value="InterPro"/>
</dbReference>
<dbReference type="RefSeq" id="WP_227897179.1">
    <property type="nucleotide sequence ID" value="NZ_CP099466.1"/>
</dbReference>
<name>A0A9X1SDH4_9MICC</name>
<sequence length="157" mass="17555">MKAAKPRHLPTSVEFAVWRAHIESFETARSRIESRLRRDSQLSDGDYRVLLALSEAEGKAMRSSRLAAHLEWERSRLSGQLGRMEKRGLLRREPSPEDARGSLVVLTDEGARAFRGSTLPHLGAIKEIFIDAFTPEQLANLEDAAAALRTHLGMPAR</sequence>
<dbReference type="InterPro" id="IPR036390">
    <property type="entry name" value="WH_DNA-bd_sf"/>
</dbReference>
<dbReference type="PANTHER" id="PTHR33164">
    <property type="entry name" value="TRANSCRIPTIONAL REGULATOR, MARR FAMILY"/>
    <property type="match status" value="1"/>
</dbReference>
<dbReference type="Pfam" id="PF12802">
    <property type="entry name" value="MarR_2"/>
    <property type="match status" value="1"/>
</dbReference>
<gene>
    <name evidence="2" type="ORF">LJ757_15535</name>
</gene>
<dbReference type="InterPro" id="IPR036388">
    <property type="entry name" value="WH-like_DNA-bd_sf"/>
</dbReference>
<dbReference type="SMART" id="SM00347">
    <property type="entry name" value="HTH_MARR"/>
    <property type="match status" value="1"/>
</dbReference>
<dbReference type="Proteomes" id="UP001139158">
    <property type="component" value="Unassembled WGS sequence"/>
</dbReference>
<comment type="caution">
    <text evidence="2">The sequence shown here is derived from an EMBL/GenBank/DDBJ whole genome shotgun (WGS) entry which is preliminary data.</text>
</comment>
<evidence type="ECO:0000313" key="3">
    <source>
        <dbReference type="Proteomes" id="UP001139158"/>
    </source>
</evidence>
<dbReference type="PROSITE" id="PS50995">
    <property type="entry name" value="HTH_MARR_2"/>
    <property type="match status" value="1"/>
</dbReference>
<dbReference type="AlphaFoldDB" id="A0A9X1SDH4"/>
<dbReference type="SUPFAM" id="SSF46785">
    <property type="entry name" value="Winged helix' DNA-binding domain"/>
    <property type="match status" value="1"/>
</dbReference>
<dbReference type="EMBL" id="JAJFZV010000016">
    <property type="protein sequence ID" value="MCC3299203.1"/>
    <property type="molecule type" value="Genomic_DNA"/>
</dbReference>
<dbReference type="PANTHER" id="PTHR33164:SF99">
    <property type="entry name" value="MARR FAMILY REGULATORY PROTEIN"/>
    <property type="match status" value="1"/>
</dbReference>
<keyword evidence="3" id="KW-1185">Reference proteome</keyword>